<sequence length="84" mass="9382">MYADELCFNGEHKMRLLYIRGWDDDGAAAARLPSAHSPAHVGVVPFALYSMATLLLFVSMQLDRAAYDAPDFNLGFSNTRSTRR</sequence>
<accession>A0A9D4U1R3</accession>
<organism evidence="2 3">
    <name type="scientific">Adiantum capillus-veneris</name>
    <name type="common">Maidenhair fern</name>
    <dbReference type="NCBI Taxonomy" id="13818"/>
    <lineage>
        <taxon>Eukaryota</taxon>
        <taxon>Viridiplantae</taxon>
        <taxon>Streptophyta</taxon>
        <taxon>Embryophyta</taxon>
        <taxon>Tracheophyta</taxon>
        <taxon>Polypodiopsida</taxon>
        <taxon>Polypodiidae</taxon>
        <taxon>Polypodiales</taxon>
        <taxon>Pteridineae</taxon>
        <taxon>Pteridaceae</taxon>
        <taxon>Vittarioideae</taxon>
        <taxon>Adiantum</taxon>
    </lineage>
</organism>
<gene>
    <name evidence="2" type="ORF">GOP47_0024364</name>
</gene>
<comment type="caution">
    <text evidence="2">The sequence shown here is derived from an EMBL/GenBank/DDBJ whole genome shotgun (WGS) entry which is preliminary data.</text>
</comment>
<evidence type="ECO:0000313" key="2">
    <source>
        <dbReference type="EMBL" id="KAI5059944.1"/>
    </source>
</evidence>
<dbReference type="AlphaFoldDB" id="A0A9D4U1R3"/>
<keyword evidence="1" id="KW-1133">Transmembrane helix</keyword>
<reference evidence="2" key="1">
    <citation type="submission" date="2021-01" db="EMBL/GenBank/DDBJ databases">
        <title>Adiantum capillus-veneris genome.</title>
        <authorList>
            <person name="Fang Y."/>
            <person name="Liao Q."/>
        </authorList>
    </citation>
    <scope>NUCLEOTIDE SEQUENCE</scope>
    <source>
        <strain evidence="2">H3</strain>
        <tissue evidence="2">Leaf</tissue>
    </source>
</reference>
<evidence type="ECO:0000313" key="3">
    <source>
        <dbReference type="Proteomes" id="UP000886520"/>
    </source>
</evidence>
<keyword evidence="1" id="KW-0472">Membrane</keyword>
<dbReference type="EMBL" id="JABFUD020000024">
    <property type="protein sequence ID" value="KAI5059944.1"/>
    <property type="molecule type" value="Genomic_DNA"/>
</dbReference>
<name>A0A9D4U1R3_ADICA</name>
<dbReference type="Proteomes" id="UP000886520">
    <property type="component" value="Chromosome 24"/>
</dbReference>
<keyword evidence="3" id="KW-1185">Reference proteome</keyword>
<evidence type="ECO:0000256" key="1">
    <source>
        <dbReference type="SAM" id="Phobius"/>
    </source>
</evidence>
<proteinExistence type="predicted"/>
<feature type="transmembrane region" description="Helical" evidence="1">
    <location>
        <begin position="39"/>
        <end position="58"/>
    </location>
</feature>
<protein>
    <submittedName>
        <fullName evidence="2">Uncharacterized protein</fullName>
    </submittedName>
</protein>
<keyword evidence="1" id="KW-0812">Transmembrane</keyword>